<dbReference type="Gene3D" id="3.20.20.70">
    <property type="entry name" value="Aldolase class I"/>
    <property type="match status" value="1"/>
</dbReference>
<dbReference type="KEGG" id="csci:HDCHBGLK_01922"/>
<dbReference type="GO" id="GO:1904047">
    <property type="term" value="F:S-adenosyl-L-methionine binding"/>
    <property type="evidence" value="ECO:0007669"/>
    <property type="project" value="UniProtKB-UniRule"/>
</dbReference>
<dbReference type="GO" id="GO:0006777">
    <property type="term" value="P:Mo-molybdopterin cofactor biosynthetic process"/>
    <property type="evidence" value="ECO:0007669"/>
    <property type="project" value="UniProtKB-UniRule"/>
</dbReference>
<dbReference type="HAMAP" id="MF_01225_B">
    <property type="entry name" value="MoaA_B"/>
    <property type="match status" value="1"/>
</dbReference>
<dbReference type="GO" id="GO:0046872">
    <property type="term" value="F:metal ion binding"/>
    <property type="evidence" value="ECO:0007669"/>
    <property type="project" value="UniProtKB-KW"/>
</dbReference>
<evidence type="ECO:0000256" key="12">
    <source>
        <dbReference type="HAMAP-Rule" id="MF_01225"/>
    </source>
</evidence>
<feature type="binding site" evidence="12">
    <location>
        <position position="94"/>
    </location>
    <ligand>
        <name>GTP</name>
        <dbReference type="ChEBI" id="CHEBI:37565"/>
    </ligand>
</feature>
<dbReference type="AlphaFoldDB" id="A0A494WRJ2"/>
<dbReference type="RefSeq" id="WP_039909981.1">
    <property type="nucleotide sequence ID" value="NZ_CP036170.1"/>
</dbReference>
<dbReference type="SFLD" id="SFLDG01383">
    <property type="entry name" value="cyclic_pyranopterin_phosphate"/>
    <property type="match status" value="1"/>
</dbReference>
<feature type="binding site" evidence="12">
    <location>
        <begin position="256"/>
        <end position="258"/>
    </location>
    <ligand>
        <name>GTP</name>
        <dbReference type="ChEBI" id="CHEBI:37565"/>
    </ligand>
</feature>
<keyword evidence="7 12" id="KW-0411">Iron-sulfur</keyword>
<reference evidence="14 15" key="1">
    <citation type="journal article" date="2019" name="Appl. Environ. Microbiol.">
        <title>Clostridium scindens ATCC 35704: integration of nutritional requirements, the complete genome sequence, and global transcriptional responses to bile acids.</title>
        <authorList>
            <person name="Devendran S."/>
            <person name="Shrestha R."/>
            <person name="Alves J.M.P."/>
            <person name="Wolf P.G."/>
            <person name="Ly L."/>
            <person name="Hernandez A.G."/>
            <person name="Mendez-Garcia C."/>
            <person name="Inboden A."/>
            <person name="Wiley J."/>
            <person name="Paul O."/>
            <person name="Allen A."/>
            <person name="Springer E."/>
            <person name="Wright C.L."/>
            <person name="Fields C.J."/>
            <person name="Daniel S.L."/>
            <person name="Ridlon J.M."/>
        </authorList>
    </citation>
    <scope>NUCLEOTIDE SEQUENCE [LARGE SCALE GENOMIC DNA]</scope>
    <source>
        <strain evidence="14 15">ATCC 35704</strain>
    </source>
</reference>
<name>A0A494WRJ2_CLOS5</name>
<evidence type="ECO:0000256" key="9">
    <source>
        <dbReference type="ARBA" id="ARBA00023150"/>
    </source>
</evidence>
<evidence type="ECO:0000256" key="7">
    <source>
        <dbReference type="ARBA" id="ARBA00023014"/>
    </source>
</evidence>
<feature type="binding site" evidence="12">
    <location>
        <position position="26"/>
    </location>
    <ligand>
        <name>S-adenosyl-L-methionine</name>
        <dbReference type="ChEBI" id="CHEBI:59789"/>
    </ligand>
</feature>
<keyword evidence="10 12" id="KW-0456">Lyase</keyword>
<feature type="domain" description="Radical SAM core" evidence="13">
    <location>
        <begin position="4"/>
        <end position="216"/>
    </location>
</feature>
<evidence type="ECO:0000256" key="10">
    <source>
        <dbReference type="ARBA" id="ARBA00023239"/>
    </source>
</evidence>
<feature type="binding site" evidence="12">
    <location>
        <position position="189"/>
    </location>
    <ligand>
        <name>S-adenosyl-L-methionine</name>
        <dbReference type="ChEBI" id="CHEBI:59789"/>
    </ligand>
</feature>
<comment type="subunit">
    <text evidence="12">Monomer and homodimer.</text>
</comment>
<dbReference type="InterPro" id="IPR013785">
    <property type="entry name" value="Aldolase_TIM"/>
</dbReference>
<dbReference type="InterPro" id="IPR010505">
    <property type="entry name" value="MoaA_twitch"/>
</dbReference>
<comment type="caution">
    <text evidence="12">Lacks conserved residue(s) required for the propagation of feature annotation.</text>
</comment>
<dbReference type="InterPro" id="IPR000385">
    <property type="entry name" value="MoaA_NifB_PqqE_Fe-S-bd_CS"/>
</dbReference>
<feature type="binding site" evidence="12">
    <location>
        <position position="27"/>
    </location>
    <ligand>
        <name>[4Fe-4S] cluster</name>
        <dbReference type="ChEBI" id="CHEBI:49883"/>
        <label>1</label>
        <note>4Fe-4S-S-AdoMet</note>
    </ligand>
</feature>
<feature type="binding site" evidence="12">
    <location>
        <position position="67"/>
    </location>
    <ligand>
        <name>S-adenosyl-L-methionine</name>
        <dbReference type="ChEBI" id="CHEBI:59789"/>
    </ligand>
</feature>
<dbReference type="PROSITE" id="PS01305">
    <property type="entry name" value="MOAA_NIFB_PQQE"/>
    <property type="match status" value="1"/>
</dbReference>
<dbReference type="SFLD" id="SFLDG01067">
    <property type="entry name" value="SPASM/twitch_domain_containing"/>
    <property type="match status" value="1"/>
</dbReference>
<evidence type="ECO:0000256" key="1">
    <source>
        <dbReference type="ARBA" id="ARBA00012167"/>
    </source>
</evidence>
<dbReference type="PROSITE" id="PS51918">
    <property type="entry name" value="RADICAL_SAM"/>
    <property type="match status" value="1"/>
</dbReference>
<dbReference type="PANTHER" id="PTHR22960">
    <property type="entry name" value="MOLYBDOPTERIN COFACTOR SYNTHESIS PROTEIN A"/>
    <property type="match status" value="1"/>
</dbReference>
<comment type="catalytic activity">
    <reaction evidence="11 12">
        <text>GTP + AH2 + S-adenosyl-L-methionine = (8S)-3',8-cyclo-7,8-dihydroguanosine 5'-triphosphate + 5'-deoxyadenosine + L-methionine + A + H(+)</text>
        <dbReference type="Rhea" id="RHEA:49576"/>
        <dbReference type="ChEBI" id="CHEBI:13193"/>
        <dbReference type="ChEBI" id="CHEBI:15378"/>
        <dbReference type="ChEBI" id="CHEBI:17319"/>
        <dbReference type="ChEBI" id="CHEBI:17499"/>
        <dbReference type="ChEBI" id="CHEBI:37565"/>
        <dbReference type="ChEBI" id="CHEBI:57844"/>
        <dbReference type="ChEBI" id="CHEBI:59789"/>
        <dbReference type="ChEBI" id="CHEBI:131766"/>
        <dbReference type="EC" id="4.1.99.22"/>
    </reaction>
</comment>
<dbReference type="GO" id="GO:0005525">
    <property type="term" value="F:GTP binding"/>
    <property type="evidence" value="ECO:0007669"/>
    <property type="project" value="UniProtKB-UniRule"/>
</dbReference>
<dbReference type="Proteomes" id="UP000289664">
    <property type="component" value="Chromosome"/>
</dbReference>
<dbReference type="GO" id="GO:0061798">
    <property type="term" value="F:GTP 3',8'-cyclase activity"/>
    <property type="evidence" value="ECO:0007669"/>
    <property type="project" value="UniProtKB-UniRule"/>
</dbReference>
<feature type="binding site" evidence="12">
    <location>
        <position position="268"/>
    </location>
    <ligand>
        <name>[4Fe-4S] cluster</name>
        <dbReference type="ChEBI" id="CHEBI:49883"/>
        <label>2</label>
        <note>4Fe-4S-substrate</note>
    </ligand>
</feature>
<keyword evidence="2 12" id="KW-0004">4Fe-4S</keyword>
<evidence type="ECO:0000313" key="15">
    <source>
        <dbReference type="Proteomes" id="UP000289664"/>
    </source>
</evidence>
<dbReference type="Pfam" id="PF06463">
    <property type="entry name" value="Mob_synth_C"/>
    <property type="match status" value="1"/>
</dbReference>
<feature type="binding site" evidence="12">
    <location>
        <position position="254"/>
    </location>
    <ligand>
        <name>[4Fe-4S] cluster</name>
        <dbReference type="ChEBI" id="CHEBI:49883"/>
        <label>2</label>
        <note>4Fe-4S-substrate</note>
    </ligand>
</feature>
<sequence length="325" mass="36492">MKDQYGRTIDYIRISVTDRCNLRCVYCMPEEGVEQVAHEEILTYQEIVRIAGLCARMGISKVKLTGGEPLVRKGLYSLVRDLKRCEGIEQVTLTTNGVELKSQMEELAKAGLDAVNISLDTLDAGMYASVTRRDMLDQALEGLKEALRYPQVKVKINCVPMRNVNEGQWTTLAGLSRDLPVDVRFIEMMPIGLGKEFQGRSQDDILAALRKAYGQETLFYGKCGNGPSIYVKFPGFKGRIGFISAISHKFCGECNRIRLTSEGFLKPCLQYENGTDIKGPLRRGQSDEELAMLIEDAIYRKPRSHHFEQAEGEGFEQRQMSKIGG</sequence>
<organism evidence="14 15">
    <name type="scientific">Clostridium scindens (strain ATCC 35704 / DSM 5676 / VPI 13733 / 19)</name>
    <dbReference type="NCBI Taxonomy" id="411468"/>
    <lineage>
        <taxon>Bacteria</taxon>
        <taxon>Bacillati</taxon>
        <taxon>Bacillota</taxon>
        <taxon>Clostridia</taxon>
        <taxon>Lachnospirales</taxon>
        <taxon>Lachnospiraceae</taxon>
    </lineage>
</organism>
<dbReference type="GeneID" id="62696129"/>
<evidence type="ECO:0000313" key="14">
    <source>
        <dbReference type="EMBL" id="QBF74520.1"/>
    </source>
</evidence>
<dbReference type="SFLD" id="SFLDG01386">
    <property type="entry name" value="main_SPASM_domain-containing"/>
    <property type="match status" value="1"/>
</dbReference>
<dbReference type="UniPathway" id="UPA00344"/>
<evidence type="ECO:0000256" key="4">
    <source>
        <dbReference type="ARBA" id="ARBA00022723"/>
    </source>
</evidence>
<feature type="binding site" evidence="12">
    <location>
        <position position="13"/>
    </location>
    <ligand>
        <name>GTP</name>
        <dbReference type="ChEBI" id="CHEBI:37565"/>
    </ligand>
</feature>
<dbReference type="InterPro" id="IPR013483">
    <property type="entry name" value="MoaA"/>
</dbReference>
<keyword evidence="9 12" id="KW-0501">Molybdenum cofactor biosynthesis</keyword>
<keyword evidence="5 12" id="KW-0547">Nucleotide-binding</keyword>
<keyword evidence="3 12" id="KW-0949">S-adenosyl-L-methionine</keyword>
<dbReference type="EMBL" id="CP036170">
    <property type="protein sequence ID" value="QBF74520.1"/>
    <property type="molecule type" value="Genomic_DNA"/>
</dbReference>
<dbReference type="PANTHER" id="PTHR22960:SF0">
    <property type="entry name" value="MOLYBDENUM COFACTOR BIOSYNTHESIS PROTEIN 1"/>
    <property type="match status" value="1"/>
</dbReference>
<comment type="similarity">
    <text evidence="12">Belongs to the radical SAM superfamily. MoaA family.</text>
</comment>
<dbReference type="InterPro" id="IPR007197">
    <property type="entry name" value="rSAM"/>
</dbReference>
<comment type="pathway">
    <text evidence="12">Cofactor biosynthesis; molybdopterin biosynthesis.</text>
</comment>
<keyword evidence="6 12" id="KW-0408">Iron</keyword>
<comment type="function">
    <text evidence="12">Catalyzes the cyclization of GTP to (8S)-3',8-cyclo-7,8-dihydroguanosine 5'-triphosphate.</text>
</comment>
<dbReference type="InterPro" id="IPR040064">
    <property type="entry name" value="MoaA-like"/>
</dbReference>
<keyword evidence="15" id="KW-1185">Reference proteome</keyword>
<evidence type="ECO:0000256" key="5">
    <source>
        <dbReference type="ARBA" id="ARBA00022741"/>
    </source>
</evidence>
<feature type="binding site" evidence="12">
    <location>
        <position position="118"/>
    </location>
    <ligand>
        <name>S-adenosyl-L-methionine</name>
        <dbReference type="ChEBI" id="CHEBI:59789"/>
    </ligand>
</feature>
<dbReference type="CDD" id="cd21117">
    <property type="entry name" value="Twitch_MoaA"/>
    <property type="match status" value="1"/>
</dbReference>
<feature type="binding site" evidence="12">
    <location>
        <position position="251"/>
    </location>
    <ligand>
        <name>[4Fe-4S] cluster</name>
        <dbReference type="ChEBI" id="CHEBI:49883"/>
        <label>2</label>
        <note>4Fe-4S-substrate</note>
    </ligand>
</feature>
<dbReference type="OrthoDB" id="9763993at2"/>
<dbReference type="Pfam" id="PF04055">
    <property type="entry name" value="Radical_SAM"/>
    <property type="match status" value="1"/>
</dbReference>
<dbReference type="GO" id="GO:0061799">
    <property type="term" value="F:cyclic pyranopterin monophosphate synthase activity"/>
    <property type="evidence" value="ECO:0007669"/>
    <property type="project" value="TreeGrafter"/>
</dbReference>
<gene>
    <name evidence="14" type="primary">moaA_1</name>
    <name evidence="12" type="synonym">moaA</name>
    <name evidence="14" type="ORF">HDCHBGLK_01922</name>
</gene>
<keyword evidence="4 12" id="KW-0479">Metal-binding</keyword>
<keyword evidence="8 12" id="KW-0342">GTP-binding</keyword>
<evidence type="ECO:0000256" key="6">
    <source>
        <dbReference type="ARBA" id="ARBA00023004"/>
    </source>
</evidence>
<evidence type="ECO:0000259" key="13">
    <source>
        <dbReference type="PROSITE" id="PS51918"/>
    </source>
</evidence>
<dbReference type="SFLD" id="SFLDS00029">
    <property type="entry name" value="Radical_SAM"/>
    <property type="match status" value="1"/>
</dbReference>
<evidence type="ECO:0000256" key="11">
    <source>
        <dbReference type="ARBA" id="ARBA00048697"/>
    </source>
</evidence>
<accession>A0A494WRJ2</accession>
<dbReference type="NCBIfam" id="TIGR02666">
    <property type="entry name" value="moaA"/>
    <property type="match status" value="1"/>
</dbReference>
<protein>
    <recommendedName>
        <fullName evidence="1 12">GTP 3',8-cyclase</fullName>
        <ecNumber evidence="1 12">4.1.99.22</ecNumber>
    </recommendedName>
    <alternativeName>
        <fullName evidence="12">Molybdenum cofactor biosynthesis protein A</fullName>
    </alternativeName>
</protein>
<evidence type="ECO:0000256" key="8">
    <source>
        <dbReference type="ARBA" id="ARBA00023134"/>
    </source>
</evidence>
<dbReference type="SUPFAM" id="SSF102114">
    <property type="entry name" value="Radical SAM enzymes"/>
    <property type="match status" value="1"/>
</dbReference>
<dbReference type="InterPro" id="IPR050105">
    <property type="entry name" value="MoCo_biosynth_MoaA/MoaC"/>
</dbReference>
<feature type="binding site" evidence="12">
    <location>
        <position position="20"/>
    </location>
    <ligand>
        <name>[4Fe-4S] cluster</name>
        <dbReference type="ChEBI" id="CHEBI:49883"/>
        <label>1</label>
        <note>4Fe-4S-S-AdoMet</note>
    </ligand>
</feature>
<dbReference type="InterPro" id="IPR006638">
    <property type="entry name" value="Elp3/MiaA/NifB-like_rSAM"/>
</dbReference>
<proteinExistence type="inferred from homology"/>
<evidence type="ECO:0000256" key="3">
    <source>
        <dbReference type="ARBA" id="ARBA00022691"/>
    </source>
</evidence>
<dbReference type="CDD" id="cd01335">
    <property type="entry name" value="Radical_SAM"/>
    <property type="match status" value="1"/>
</dbReference>
<dbReference type="GO" id="GO:0051539">
    <property type="term" value="F:4 iron, 4 sulfur cluster binding"/>
    <property type="evidence" value="ECO:0007669"/>
    <property type="project" value="UniProtKB-UniRule"/>
</dbReference>
<comment type="cofactor">
    <cofactor evidence="12">
        <name>[4Fe-4S] cluster</name>
        <dbReference type="ChEBI" id="CHEBI:49883"/>
    </cofactor>
    <text evidence="12">Binds 2 [4Fe-4S] clusters. Binds 1 [4Fe-4S] cluster coordinated with 3 cysteines and an exchangeable S-adenosyl-L-methionine and 1 [4Fe-4S] cluster coordinated with 3 cysteines and the GTP-derived substrate.</text>
</comment>
<dbReference type="SMART" id="SM00729">
    <property type="entry name" value="Elp3"/>
    <property type="match status" value="1"/>
</dbReference>
<feature type="binding site" evidence="12">
    <location>
        <position position="155"/>
    </location>
    <ligand>
        <name>GTP</name>
        <dbReference type="ChEBI" id="CHEBI:37565"/>
    </ligand>
</feature>
<dbReference type="EC" id="4.1.99.22" evidence="1 12"/>
<dbReference type="InterPro" id="IPR058240">
    <property type="entry name" value="rSAM_sf"/>
</dbReference>
<evidence type="ECO:0000256" key="2">
    <source>
        <dbReference type="ARBA" id="ARBA00022485"/>
    </source>
</evidence>
<feature type="binding site" evidence="12">
    <location>
        <position position="24"/>
    </location>
    <ligand>
        <name>[4Fe-4S] cluster</name>
        <dbReference type="ChEBI" id="CHEBI:49883"/>
        <label>1</label>
        <note>4Fe-4S-S-AdoMet</note>
    </ligand>
</feature>